<name>A0AAU7TN35_9ACTN</name>
<dbReference type="Pfam" id="PF13360">
    <property type="entry name" value="PQQ_2"/>
    <property type="match status" value="1"/>
</dbReference>
<dbReference type="SUPFAM" id="SSF109604">
    <property type="entry name" value="HD-domain/PDEase-like"/>
    <property type="match status" value="1"/>
</dbReference>
<feature type="transmembrane region" description="Helical" evidence="1">
    <location>
        <begin position="254"/>
        <end position="274"/>
    </location>
</feature>
<dbReference type="InterPro" id="IPR009218">
    <property type="entry name" value="HD_phosphohydro"/>
</dbReference>
<dbReference type="Gene3D" id="2.130.10.10">
    <property type="entry name" value="YVTN repeat-like/Quinoprotein amine dehydrogenase"/>
    <property type="match status" value="1"/>
</dbReference>
<dbReference type="InterPro" id="IPR002372">
    <property type="entry name" value="PQQ_rpt_dom"/>
</dbReference>
<protein>
    <submittedName>
        <fullName evidence="3">PQQ-binding-like beta-propeller repeat protein</fullName>
    </submittedName>
</protein>
<dbReference type="PANTHER" id="PTHR21174">
    <property type="match status" value="1"/>
</dbReference>
<dbReference type="SMART" id="SM00564">
    <property type="entry name" value="PQQ"/>
    <property type="match status" value="3"/>
</dbReference>
<feature type="transmembrane region" description="Helical" evidence="1">
    <location>
        <begin position="316"/>
        <end position="336"/>
    </location>
</feature>
<accession>A0AAU7TN35</accession>
<dbReference type="SUPFAM" id="SSF50998">
    <property type="entry name" value="Quinoprotein alcohol dehydrogenase-like"/>
    <property type="match status" value="1"/>
</dbReference>
<organism evidence="3">
    <name type="scientific">Kribbella sp. HUAS MG21</name>
    <dbReference type="NCBI Taxonomy" id="3160966"/>
    <lineage>
        <taxon>Bacteria</taxon>
        <taxon>Bacillati</taxon>
        <taxon>Actinomycetota</taxon>
        <taxon>Actinomycetes</taxon>
        <taxon>Propionibacteriales</taxon>
        <taxon>Kribbellaceae</taxon>
        <taxon>Kribbella</taxon>
    </lineage>
</organism>
<dbReference type="InterPro" id="IPR015943">
    <property type="entry name" value="WD40/YVTN_repeat-like_dom_sf"/>
</dbReference>
<evidence type="ECO:0000256" key="1">
    <source>
        <dbReference type="SAM" id="Phobius"/>
    </source>
</evidence>
<reference evidence="3" key="1">
    <citation type="submission" date="2024-06" db="EMBL/GenBank/DDBJ databases">
        <title>Kribbella sp. strain HUAS MG21 genome sequences.</title>
        <authorList>
            <person name="Mo P."/>
        </authorList>
    </citation>
    <scope>NUCLEOTIDE SEQUENCE</scope>
    <source>
        <strain evidence="3">HUAS MG21</strain>
    </source>
</reference>
<dbReference type="InterPro" id="IPR018391">
    <property type="entry name" value="PQQ_b-propeller_rpt"/>
</dbReference>
<sequence>MVGLRELWNDAIPDAGALADELVRRYGGMRRVAYRERYLIGVLQALDSLEQLGTDPVAVRLAAWFHRAEHAKGNTAGEDAEASARLAEELLPAYGLSPVRVAEVARLVRLTGGDPSGAAVVRTGPDDAGANGDVLLDAVAAVLADGRYSTYASEVRRDSRLDSKVRQQQIRAMVDSERIYRTELAHERYDTAARANLAAELDLLENMTPSVWRGWQRAGLGVLAVLTALVAFAAAALSIGQPWRIPASTSDPRWQAIVMTLLAAAAVGVLWWAVRRTDHKARVVTAGPVAVGLVSLVIILFNLPPENGVVGVGQRVPLLAVTAVLLVLASIPAYFATRFIGGVAMNRGQFLAATSAIVVVVLATVFVIYPVQNGYLLAVNEHLDDQHQPADSSVSSVVNGETLWTRRGRLFRSQTVATAHGIAIASGRGTVEMIDPATGKTRWRYIRADTNDDPRLQVLDSARQLLLTYDDRSAVVLDAGTGKRTAAWPDWTRDYDIQNADPLVTGKTVSKGSDKLYGTNIDGSNRWKFEPGRCTSIGATATADMAVVHLGRSCGSEPDQLVGLDLKSGKQRWIRDSSLGQLLTVGDVVVGQDDDAEKSGELTAVDPRSGEVRWRAEIPGAWACSPEIERTADRVVVFSCPSEAARSTHTVVRFIDAATGATVSTTQVNIPWGVRHVLTTDGRVFVVHADENGCRIAKVTTAVEYVELARPIDCRRGVVAAGNLVLVHSRDSLIALR</sequence>
<feature type="transmembrane region" description="Helical" evidence="1">
    <location>
        <begin position="218"/>
        <end position="239"/>
    </location>
</feature>
<dbReference type="RefSeq" id="WP_350280843.1">
    <property type="nucleotide sequence ID" value="NZ_CP158165.1"/>
</dbReference>
<keyword evidence="1" id="KW-0472">Membrane</keyword>
<gene>
    <name evidence="3" type="ORF">ABN611_16925</name>
</gene>
<feature type="transmembrane region" description="Helical" evidence="1">
    <location>
        <begin position="348"/>
        <end position="369"/>
    </location>
</feature>
<keyword evidence="1" id="KW-0812">Transmembrane</keyword>
<feature type="transmembrane region" description="Helical" evidence="1">
    <location>
        <begin position="286"/>
        <end position="304"/>
    </location>
</feature>
<proteinExistence type="predicted"/>
<feature type="domain" description="Pyrrolo-quinoline quinone repeat" evidence="2">
    <location>
        <begin position="509"/>
        <end position="633"/>
    </location>
</feature>
<dbReference type="EMBL" id="CP158165">
    <property type="protein sequence ID" value="XBV28069.1"/>
    <property type="molecule type" value="Genomic_DNA"/>
</dbReference>
<dbReference type="InterPro" id="IPR011047">
    <property type="entry name" value="Quinoprotein_ADH-like_sf"/>
</dbReference>
<dbReference type="AlphaFoldDB" id="A0AAU7TN35"/>
<evidence type="ECO:0000313" key="3">
    <source>
        <dbReference type="EMBL" id="XBV28069.1"/>
    </source>
</evidence>
<dbReference type="PANTHER" id="PTHR21174:SF0">
    <property type="entry name" value="HD PHOSPHOHYDROLASE FAMILY PROTEIN-RELATED"/>
    <property type="match status" value="1"/>
</dbReference>
<evidence type="ECO:0000259" key="2">
    <source>
        <dbReference type="Pfam" id="PF13360"/>
    </source>
</evidence>
<keyword evidence="1" id="KW-1133">Transmembrane helix</keyword>